<evidence type="ECO:0000313" key="1">
    <source>
        <dbReference type="EMBL" id="KAJ1147686.1"/>
    </source>
</evidence>
<gene>
    <name evidence="1" type="ORF">NDU88_000546</name>
</gene>
<proteinExistence type="predicted"/>
<comment type="caution">
    <text evidence="1">The sequence shown here is derived from an EMBL/GenBank/DDBJ whole genome shotgun (WGS) entry which is preliminary data.</text>
</comment>
<dbReference type="EMBL" id="JANPWB010000009">
    <property type="protein sequence ID" value="KAJ1147686.1"/>
    <property type="molecule type" value="Genomic_DNA"/>
</dbReference>
<reference evidence="1" key="1">
    <citation type="journal article" date="2022" name="bioRxiv">
        <title>Sequencing and chromosome-scale assembly of the giantPleurodeles waltlgenome.</title>
        <authorList>
            <person name="Brown T."/>
            <person name="Elewa A."/>
            <person name="Iarovenko S."/>
            <person name="Subramanian E."/>
            <person name="Araus A.J."/>
            <person name="Petzold A."/>
            <person name="Susuki M."/>
            <person name="Suzuki K.-i.T."/>
            <person name="Hayashi T."/>
            <person name="Toyoda A."/>
            <person name="Oliveira C."/>
            <person name="Osipova E."/>
            <person name="Leigh N.D."/>
            <person name="Simon A."/>
            <person name="Yun M.H."/>
        </authorList>
    </citation>
    <scope>NUCLEOTIDE SEQUENCE</scope>
    <source>
        <strain evidence="1">20211129_DDA</strain>
        <tissue evidence="1">Liver</tissue>
    </source>
</reference>
<name>A0AAV7R8F9_PLEWA</name>
<organism evidence="1 2">
    <name type="scientific">Pleurodeles waltl</name>
    <name type="common">Iberian ribbed newt</name>
    <dbReference type="NCBI Taxonomy" id="8319"/>
    <lineage>
        <taxon>Eukaryota</taxon>
        <taxon>Metazoa</taxon>
        <taxon>Chordata</taxon>
        <taxon>Craniata</taxon>
        <taxon>Vertebrata</taxon>
        <taxon>Euteleostomi</taxon>
        <taxon>Amphibia</taxon>
        <taxon>Batrachia</taxon>
        <taxon>Caudata</taxon>
        <taxon>Salamandroidea</taxon>
        <taxon>Salamandridae</taxon>
        <taxon>Pleurodelinae</taxon>
        <taxon>Pleurodeles</taxon>
    </lineage>
</organism>
<accession>A0AAV7R8F9</accession>
<protein>
    <submittedName>
        <fullName evidence="1">Uncharacterized protein</fullName>
    </submittedName>
</protein>
<sequence>MMCCADRLPCELALGALVPRPGSRFWYQSLTLRDPWRGFPRAKGDMLHLTEFVTRPSLKAYGSFINMPLIKYCKSEHKGLEVEILPPARSGQDGHRFCALFSLRRCEALCVPQYTRLLWDRISTVAIQTESDM</sequence>
<dbReference type="AlphaFoldDB" id="A0AAV7R8F9"/>
<evidence type="ECO:0000313" key="2">
    <source>
        <dbReference type="Proteomes" id="UP001066276"/>
    </source>
</evidence>
<dbReference type="Proteomes" id="UP001066276">
    <property type="component" value="Chromosome 5"/>
</dbReference>
<keyword evidence="2" id="KW-1185">Reference proteome</keyword>